<comment type="caution">
    <text evidence="1">The sequence shown here is derived from an EMBL/GenBank/DDBJ whole genome shotgun (WGS) entry which is preliminary data.</text>
</comment>
<dbReference type="SUPFAM" id="SSF49313">
    <property type="entry name" value="Cadherin-like"/>
    <property type="match status" value="1"/>
</dbReference>
<evidence type="ECO:0000313" key="1">
    <source>
        <dbReference type="EMBL" id="RVU45334.1"/>
    </source>
</evidence>
<organism evidence="1 2">
    <name type="scientific">Rubrivivax rivuli</name>
    <dbReference type="NCBI Taxonomy" id="1862385"/>
    <lineage>
        <taxon>Bacteria</taxon>
        <taxon>Pseudomonadati</taxon>
        <taxon>Pseudomonadota</taxon>
        <taxon>Betaproteobacteria</taxon>
        <taxon>Burkholderiales</taxon>
        <taxon>Sphaerotilaceae</taxon>
        <taxon>Rubrivivax</taxon>
    </lineage>
</organism>
<evidence type="ECO:0000313" key="2">
    <source>
        <dbReference type="Proteomes" id="UP000285575"/>
    </source>
</evidence>
<dbReference type="InterPro" id="IPR015919">
    <property type="entry name" value="Cadherin-like_sf"/>
</dbReference>
<accession>A0A437RF45</accession>
<dbReference type="RefSeq" id="WP_128229432.1">
    <property type="nucleotide sequence ID" value="NZ_SACR01000004.1"/>
</dbReference>
<name>A0A437RF45_9BURK</name>
<proteinExistence type="predicted"/>
<dbReference type="Proteomes" id="UP000285575">
    <property type="component" value="Unassembled WGS sequence"/>
</dbReference>
<protein>
    <submittedName>
        <fullName evidence="1">Uncharacterized protein</fullName>
    </submittedName>
</protein>
<dbReference type="GO" id="GO:0005509">
    <property type="term" value="F:calcium ion binding"/>
    <property type="evidence" value="ECO:0007669"/>
    <property type="project" value="InterPro"/>
</dbReference>
<dbReference type="InterPro" id="IPR013783">
    <property type="entry name" value="Ig-like_fold"/>
</dbReference>
<dbReference type="Pfam" id="PF05345">
    <property type="entry name" value="He_PIG"/>
    <property type="match status" value="1"/>
</dbReference>
<reference evidence="1 2" key="1">
    <citation type="submission" date="2019-01" db="EMBL/GenBank/DDBJ databases">
        <authorList>
            <person name="Chen W.-M."/>
        </authorList>
    </citation>
    <scope>NUCLEOTIDE SEQUENCE [LARGE SCALE GENOMIC DNA]</scope>
    <source>
        <strain evidence="1 2">KYPY4</strain>
    </source>
</reference>
<dbReference type="OrthoDB" id="7066409at2"/>
<sequence length="190" mass="18688">MSTNLFSRLRALLPGPAATVGTVASVNGDGTSNVDLVAGAGSVSVAPGVATGSRVVVRGMAAVGARVLIRQGLIEAVLPDGPVVDAEIGSRVSQPLGPPLLALAAPVAPWAAVVGTPYSFPLEAFFSGGWAPRAYTLTAGTLPPGLALNAATGVISGTRTAATGGTGLVVACQDSTRRQVLSAAFDIASS</sequence>
<dbReference type="EMBL" id="SACR01000004">
    <property type="protein sequence ID" value="RVU45334.1"/>
    <property type="molecule type" value="Genomic_DNA"/>
</dbReference>
<gene>
    <name evidence="1" type="ORF">EOE66_14500</name>
</gene>
<dbReference type="GO" id="GO:0016020">
    <property type="term" value="C:membrane"/>
    <property type="evidence" value="ECO:0007669"/>
    <property type="project" value="InterPro"/>
</dbReference>
<dbReference type="AlphaFoldDB" id="A0A437RF45"/>
<dbReference type="Gene3D" id="2.60.40.10">
    <property type="entry name" value="Immunoglobulins"/>
    <property type="match status" value="1"/>
</dbReference>
<keyword evidence="2" id="KW-1185">Reference proteome</keyword>